<evidence type="ECO:0000256" key="6">
    <source>
        <dbReference type="ARBA" id="ARBA00018464"/>
    </source>
</evidence>
<proteinExistence type="inferred from homology"/>
<comment type="catalytic activity">
    <reaction evidence="1 11">
        <text>1-(5-phospho-beta-D-ribosyl)-5-[(5-phospho-beta-D-ribosylamino)methylideneamino]imidazole-4-carboxamide = 5-[(5-phospho-1-deoxy-D-ribulos-1-ylimino)methylamino]-1-(5-phospho-beta-D-ribosyl)imidazole-4-carboxamide</text>
        <dbReference type="Rhea" id="RHEA:15469"/>
        <dbReference type="ChEBI" id="CHEBI:58435"/>
        <dbReference type="ChEBI" id="CHEBI:58525"/>
        <dbReference type="EC" id="5.3.1.16"/>
    </reaction>
</comment>
<dbReference type="GO" id="GO:0005737">
    <property type="term" value="C:cytoplasm"/>
    <property type="evidence" value="ECO:0007669"/>
    <property type="project" value="UniProtKB-SubCell"/>
</dbReference>
<keyword evidence="7 11" id="KW-0963">Cytoplasm</keyword>
<keyword evidence="10 11" id="KW-0413">Isomerase</keyword>
<dbReference type="PANTHER" id="PTHR43090">
    <property type="entry name" value="1-(5-PHOSPHORIBOSYL)-5-[(5-PHOSPHORIBOSYLAMINO)METHYLIDENEAMINO] IMIDAZOLE-4-CARBOXAMIDE ISOMERASE"/>
    <property type="match status" value="1"/>
</dbReference>
<dbReference type="Pfam" id="PF00977">
    <property type="entry name" value="His_biosynth"/>
    <property type="match status" value="1"/>
</dbReference>
<accession>A0A7C5LAS7</accession>
<evidence type="ECO:0000256" key="2">
    <source>
        <dbReference type="ARBA" id="ARBA00004496"/>
    </source>
</evidence>
<evidence type="ECO:0000256" key="3">
    <source>
        <dbReference type="ARBA" id="ARBA00005133"/>
    </source>
</evidence>
<protein>
    <recommendedName>
        <fullName evidence="6 11">1-(5-phosphoribosyl)-5-[(5-phosphoribosylamino)methylideneamino] imidazole-4-carboxamide isomerase</fullName>
        <ecNumber evidence="5 11">5.3.1.16</ecNumber>
    </recommendedName>
    <alternativeName>
        <fullName evidence="11">Phosphoribosylformimino-5-aminoimidazole carboxamide ribotide isomerase</fullName>
    </alternativeName>
</protein>
<reference evidence="13" key="1">
    <citation type="journal article" date="2020" name="mSystems">
        <title>Genome- and Community-Level Interaction Insights into Carbon Utilization and Element Cycling Functions of Hydrothermarchaeota in Hydrothermal Sediment.</title>
        <authorList>
            <person name="Zhou Z."/>
            <person name="Liu Y."/>
            <person name="Xu W."/>
            <person name="Pan J."/>
            <person name="Luo Z.H."/>
            <person name="Li M."/>
        </authorList>
    </citation>
    <scope>NUCLEOTIDE SEQUENCE [LARGE SCALE GENOMIC DNA]</scope>
    <source>
        <strain evidence="13">SpSt-1056</strain>
    </source>
</reference>
<name>A0A7C5LAS7_CALS0</name>
<evidence type="ECO:0000256" key="12">
    <source>
        <dbReference type="RuleBase" id="RU003657"/>
    </source>
</evidence>
<evidence type="ECO:0000256" key="7">
    <source>
        <dbReference type="ARBA" id="ARBA00022490"/>
    </source>
</evidence>
<dbReference type="PANTHER" id="PTHR43090:SF2">
    <property type="entry name" value="1-(5-PHOSPHORIBOSYL)-5-[(5-PHOSPHORIBOSYLAMINO)METHYLIDENEAMINO] IMIDAZOLE-4-CARBOXAMIDE ISOMERASE"/>
    <property type="match status" value="1"/>
</dbReference>
<dbReference type="InterPro" id="IPR011060">
    <property type="entry name" value="RibuloseP-bd_barrel"/>
</dbReference>
<dbReference type="AlphaFoldDB" id="A0A7C5LAS7"/>
<evidence type="ECO:0000256" key="5">
    <source>
        <dbReference type="ARBA" id="ARBA00012550"/>
    </source>
</evidence>
<dbReference type="SUPFAM" id="SSF51366">
    <property type="entry name" value="Ribulose-phoshate binding barrel"/>
    <property type="match status" value="1"/>
</dbReference>
<comment type="pathway">
    <text evidence="3 11">Amino-acid biosynthesis; L-histidine biosynthesis; L-histidine from 5-phospho-alpha-D-ribose 1-diphosphate: step 4/9.</text>
</comment>
<keyword evidence="8 11" id="KW-0028">Amino-acid biosynthesis</keyword>
<dbReference type="FunFam" id="3.20.20.70:FF:000009">
    <property type="entry name" value="1-(5-phosphoribosyl)-5-[(5-phosphoribosylamino)methylideneamino] imidazole-4-carboxamide isomerase"/>
    <property type="match status" value="1"/>
</dbReference>
<evidence type="ECO:0000256" key="1">
    <source>
        <dbReference type="ARBA" id="ARBA00000901"/>
    </source>
</evidence>
<dbReference type="InterPro" id="IPR013785">
    <property type="entry name" value="Aldolase_TIM"/>
</dbReference>
<dbReference type="EMBL" id="DRWN01000038">
    <property type="protein sequence ID" value="HHK68524.1"/>
    <property type="molecule type" value="Genomic_DNA"/>
</dbReference>
<evidence type="ECO:0000313" key="13">
    <source>
        <dbReference type="EMBL" id="HHK68524.1"/>
    </source>
</evidence>
<dbReference type="GO" id="GO:0000162">
    <property type="term" value="P:L-tryptophan biosynthetic process"/>
    <property type="evidence" value="ECO:0007669"/>
    <property type="project" value="TreeGrafter"/>
</dbReference>
<comment type="caution">
    <text evidence="13">The sequence shown here is derived from an EMBL/GenBank/DDBJ whole genome shotgun (WGS) entry which is preliminary data.</text>
</comment>
<comment type="similarity">
    <text evidence="4 11 12">Belongs to the HisA/HisF family.</text>
</comment>
<dbReference type="CDD" id="cd04732">
    <property type="entry name" value="HisA"/>
    <property type="match status" value="1"/>
</dbReference>
<dbReference type="InterPro" id="IPR006062">
    <property type="entry name" value="His_biosynth"/>
</dbReference>
<feature type="active site" description="Proton acceptor" evidence="11">
    <location>
        <position position="9"/>
    </location>
</feature>
<feature type="active site" description="Proton donor" evidence="11">
    <location>
        <position position="130"/>
    </location>
</feature>
<gene>
    <name evidence="11" type="primary">hisA</name>
    <name evidence="13" type="ORF">ENM11_05150</name>
</gene>
<organism evidence="13">
    <name type="scientific">Caldiarchaeum subterraneum</name>
    <dbReference type="NCBI Taxonomy" id="311458"/>
    <lineage>
        <taxon>Archaea</taxon>
        <taxon>Nitrososphaerota</taxon>
        <taxon>Candidatus Caldarchaeales</taxon>
        <taxon>Candidatus Caldarchaeaceae</taxon>
        <taxon>Candidatus Caldarchaeum</taxon>
    </lineage>
</organism>
<evidence type="ECO:0000256" key="8">
    <source>
        <dbReference type="ARBA" id="ARBA00022605"/>
    </source>
</evidence>
<dbReference type="InterPro" id="IPR044524">
    <property type="entry name" value="Isoase_HisA-like"/>
</dbReference>
<evidence type="ECO:0000256" key="9">
    <source>
        <dbReference type="ARBA" id="ARBA00023102"/>
    </source>
</evidence>
<dbReference type="EC" id="5.3.1.16" evidence="5 11"/>
<dbReference type="InterPro" id="IPR023016">
    <property type="entry name" value="HisA/PriA"/>
</dbReference>
<sequence length="251" mass="27355">MFKVYAGLDLFKGRVARLLRGDPGNPTFYPHSPPHYASRWLSEGADRLHVVDLDAALELGDNMALISELVKSLDAWVQVGGGVRNRERAVALTEAGVSRVIISSLYFQNRAEALNILRLLGRDRVAVGLDCGADGQVRMKGWREKAGISLEEAVEQALSEGFENIVVTDTSRDGTLEGVDRKMLEKMPVKVRGHVVFGGGVSSVDDILTLREMGFAGVIVGKALYEEKIDLKHVRKVLTEADRLNTGGGSL</sequence>
<evidence type="ECO:0000256" key="4">
    <source>
        <dbReference type="ARBA" id="ARBA00009667"/>
    </source>
</evidence>
<comment type="subcellular location">
    <subcellularLocation>
        <location evidence="2 11">Cytoplasm</location>
    </subcellularLocation>
</comment>
<dbReference type="Gene3D" id="3.20.20.70">
    <property type="entry name" value="Aldolase class I"/>
    <property type="match status" value="1"/>
</dbReference>
<dbReference type="GO" id="GO:0000105">
    <property type="term" value="P:L-histidine biosynthetic process"/>
    <property type="evidence" value="ECO:0007669"/>
    <property type="project" value="UniProtKB-UniRule"/>
</dbReference>
<dbReference type="GO" id="GO:0003949">
    <property type="term" value="F:1-(5-phosphoribosyl)-5-[(5-phosphoribosylamino)methylideneamino]imidazole-4-carboxamide isomerase activity"/>
    <property type="evidence" value="ECO:0007669"/>
    <property type="project" value="UniProtKB-UniRule"/>
</dbReference>
<evidence type="ECO:0000256" key="10">
    <source>
        <dbReference type="ARBA" id="ARBA00023235"/>
    </source>
</evidence>
<keyword evidence="9 11" id="KW-0368">Histidine biosynthesis</keyword>
<dbReference type="HAMAP" id="MF_01014">
    <property type="entry name" value="HisA"/>
    <property type="match status" value="1"/>
</dbReference>
<dbReference type="UniPathway" id="UPA00031">
    <property type="reaction ID" value="UER00009"/>
</dbReference>
<evidence type="ECO:0000256" key="11">
    <source>
        <dbReference type="HAMAP-Rule" id="MF_01014"/>
    </source>
</evidence>